<feature type="compositionally biased region" description="Polar residues" evidence="2">
    <location>
        <begin position="1"/>
        <end position="10"/>
    </location>
</feature>
<dbReference type="PANTHER" id="PTHR46163:SF5">
    <property type="entry name" value="TYROSINE-PROTEIN PHOSPHATASE"/>
    <property type="match status" value="1"/>
</dbReference>
<dbReference type="Proteomes" id="UP000605970">
    <property type="component" value="Unassembled WGS sequence"/>
</dbReference>
<accession>A0A8T0A082</accession>
<evidence type="ECO:0000256" key="1">
    <source>
        <dbReference type="SAM" id="Coils"/>
    </source>
</evidence>
<name>A0A8T0A082_9BILA</name>
<dbReference type="Pfam" id="PF00102">
    <property type="entry name" value="Y_phosphatase"/>
    <property type="match status" value="2"/>
</dbReference>
<dbReference type="Gene3D" id="3.90.190.10">
    <property type="entry name" value="Protein tyrosine phosphatase superfamily"/>
    <property type="match status" value="1"/>
</dbReference>
<feature type="coiled-coil region" evidence="1">
    <location>
        <begin position="390"/>
        <end position="417"/>
    </location>
</feature>
<dbReference type="InterPro" id="IPR003595">
    <property type="entry name" value="Tyr_Pase_cat"/>
</dbReference>
<proteinExistence type="predicted"/>
<dbReference type="InterPro" id="IPR052782">
    <property type="entry name" value="Oocyte-zygote_transition_reg"/>
</dbReference>
<evidence type="ECO:0000259" key="3">
    <source>
        <dbReference type="PROSITE" id="PS50055"/>
    </source>
</evidence>
<keyword evidence="1" id="KW-0175">Coiled coil</keyword>
<dbReference type="InterPro" id="IPR000387">
    <property type="entry name" value="Tyr_Pase_dom"/>
</dbReference>
<dbReference type="AlphaFoldDB" id="A0A8T0A082"/>
<dbReference type="InterPro" id="IPR000242">
    <property type="entry name" value="PTP_cat"/>
</dbReference>
<organism evidence="5 6">
    <name type="scientific">Meloidogyne graminicola</name>
    <dbReference type="NCBI Taxonomy" id="189291"/>
    <lineage>
        <taxon>Eukaryota</taxon>
        <taxon>Metazoa</taxon>
        <taxon>Ecdysozoa</taxon>
        <taxon>Nematoda</taxon>
        <taxon>Chromadorea</taxon>
        <taxon>Rhabditida</taxon>
        <taxon>Tylenchina</taxon>
        <taxon>Tylenchomorpha</taxon>
        <taxon>Tylenchoidea</taxon>
        <taxon>Meloidogynidae</taxon>
        <taxon>Meloidogyninae</taxon>
        <taxon>Meloidogyne</taxon>
    </lineage>
</organism>
<evidence type="ECO:0000313" key="5">
    <source>
        <dbReference type="EMBL" id="KAF7639404.1"/>
    </source>
</evidence>
<dbReference type="PANTHER" id="PTHR46163">
    <property type="entry name" value="TYROSINE-PROTEIN PHOSPHATASE-RELATED"/>
    <property type="match status" value="1"/>
</dbReference>
<dbReference type="PROSITE" id="PS50055">
    <property type="entry name" value="TYR_PHOSPHATASE_PTP"/>
    <property type="match status" value="1"/>
</dbReference>
<evidence type="ECO:0000259" key="4">
    <source>
        <dbReference type="PROSITE" id="PS50056"/>
    </source>
</evidence>
<dbReference type="EMBL" id="JABEBT010000005">
    <property type="protein sequence ID" value="KAF7639404.1"/>
    <property type="molecule type" value="Genomic_DNA"/>
</dbReference>
<dbReference type="SMART" id="SM00404">
    <property type="entry name" value="PTPc_motif"/>
    <property type="match status" value="1"/>
</dbReference>
<evidence type="ECO:0008006" key="7">
    <source>
        <dbReference type="Google" id="ProtNLM"/>
    </source>
</evidence>
<dbReference type="PROSITE" id="PS50056">
    <property type="entry name" value="TYR_PHOSPHATASE_2"/>
    <property type="match status" value="1"/>
</dbReference>
<dbReference type="SMART" id="SM00194">
    <property type="entry name" value="PTPc"/>
    <property type="match status" value="1"/>
</dbReference>
<dbReference type="OrthoDB" id="8609993at2759"/>
<feature type="region of interest" description="Disordered" evidence="2">
    <location>
        <begin position="1"/>
        <end position="78"/>
    </location>
</feature>
<dbReference type="GO" id="GO:0004725">
    <property type="term" value="F:protein tyrosine phosphatase activity"/>
    <property type="evidence" value="ECO:0007669"/>
    <property type="project" value="InterPro"/>
</dbReference>
<feature type="compositionally biased region" description="Basic and acidic residues" evidence="2">
    <location>
        <begin position="11"/>
        <end position="37"/>
    </location>
</feature>
<dbReference type="PRINTS" id="PR00700">
    <property type="entry name" value="PRTYPHPHTASE"/>
</dbReference>
<feature type="domain" description="Tyrosine specific protein phosphatases" evidence="4">
    <location>
        <begin position="319"/>
        <end position="365"/>
    </location>
</feature>
<evidence type="ECO:0000256" key="2">
    <source>
        <dbReference type="SAM" id="MobiDB-lite"/>
    </source>
</evidence>
<gene>
    <name evidence="5" type="ORF">Mgra_00001075</name>
</gene>
<protein>
    <recommendedName>
        <fullName evidence="7">Tyrosine-protein phosphatase domain-containing protein</fullName>
    </recommendedName>
</protein>
<dbReference type="CDD" id="cd00047">
    <property type="entry name" value="PTPc"/>
    <property type="match status" value="1"/>
</dbReference>
<dbReference type="SUPFAM" id="SSF52799">
    <property type="entry name" value="(Phosphotyrosine protein) phosphatases II"/>
    <property type="match status" value="1"/>
</dbReference>
<dbReference type="InterPro" id="IPR029021">
    <property type="entry name" value="Prot-tyrosine_phosphatase-like"/>
</dbReference>
<feature type="domain" description="Tyrosine-protein phosphatase" evidence="3">
    <location>
        <begin position="125"/>
        <end position="374"/>
    </location>
</feature>
<comment type="caution">
    <text evidence="5">The sequence shown here is derived from an EMBL/GenBank/DDBJ whole genome shotgun (WGS) entry which is preliminary data.</text>
</comment>
<sequence>MGRNRQTTGKGNKDNKDKPRSDRGKPKKEEYNTEGGRKQSSVLKRSRESRERIQQQSPATRETTRTRTAQERTAGSVLSATGTAAQRWFQTIVRHGGIMNIRTKFVNELATYCTPRATKKAFESEDNEIFNRYTDVVLHDHSRVVLKNGPQGIDYIHASHVKGAEYPMICAQGPVDASIDSFWMMVVEQDCGVIVQLCENQEEGREKCADYLPTEPAQFGDVIVRIKEPSHVTVANPSVRRTLLEASLSNGRSLEVIHLLYDGWPDRDVPLSPAASVNYAPPFTKLQQPVDVQCSFTVALELVSFSFFLDSFNVIIFTGRTGTFAAIEMAYRDLIANDREVQMSTIFQRLRDQRALAIQTDLQYVFLHRALIDLALEKGRLNRTDKANGVDQFIKEYEELVQRKRKARRELERRHRRK</sequence>
<reference evidence="5" key="1">
    <citation type="journal article" date="2020" name="Ecol. Evol.">
        <title>Genome structure and content of the rice root-knot nematode (Meloidogyne graminicola).</title>
        <authorList>
            <person name="Phan N.T."/>
            <person name="Danchin E.G.J."/>
            <person name="Klopp C."/>
            <person name="Perfus-Barbeoch L."/>
            <person name="Kozlowski D.K."/>
            <person name="Koutsovoulos G.D."/>
            <person name="Lopez-Roques C."/>
            <person name="Bouchez O."/>
            <person name="Zahm M."/>
            <person name="Besnard G."/>
            <person name="Bellafiore S."/>
        </authorList>
    </citation>
    <scope>NUCLEOTIDE SEQUENCE</scope>
    <source>
        <strain evidence="5">VN-18</strain>
    </source>
</reference>
<evidence type="ECO:0000313" key="6">
    <source>
        <dbReference type="Proteomes" id="UP000605970"/>
    </source>
</evidence>
<keyword evidence="6" id="KW-1185">Reference proteome</keyword>